<feature type="domain" description="Yeast cell wall synthesis Kre9/Knh1-like N-terminal" evidence="4">
    <location>
        <begin position="32"/>
        <end position="125"/>
    </location>
</feature>
<proteinExistence type="predicted"/>
<dbReference type="InterPro" id="IPR045328">
    <property type="entry name" value="Kre9/Knh1"/>
</dbReference>
<dbReference type="Pfam" id="PF10342">
    <property type="entry name" value="Kre9_KNH"/>
    <property type="match status" value="1"/>
</dbReference>
<evidence type="ECO:0000313" key="5">
    <source>
        <dbReference type="EMBL" id="GHJ83884.1"/>
    </source>
</evidence>
<gene>
    <name evidence="5" type="ORF">NliqN6_0286</name>
</gene>
<name>A0A8H3TPC7_9TREE</name>
<dbReference type="Proteomes" id="UP000620104">
    <property type="component" value="Unassembled WGS sequence"/>
</dbReference>
<evidence type="ECO:0000259" key="4">
    <source>
        <dbReference type="Pfam" id="PF10342"/>
    </source>
</evidence>
<dbReference type="GO" id="GO:0042546">
    <property type="term" value="P:cell wall biogenesis"/>
    <property type="evidence" value="ECO:0007669"/>
    <property type="project" value="InterPro"/>
</dbReference>
<dbReference type="InterPro" id="IPR018466">
    <property type="entry name" value="Kre9/Knh1-like_N"/>
</dbReference>
<feature type="signal peptide" evidence="3">
    <location>
        <begin position="1"/>
        <end position="25"/>
    </location>
</feature>
<protein>
    <recommendedName>
        <fullName evidence="4">Yeast cell wall synthesis Kre9/Knh1-like N-terminal domain-containing protein</fullName>
    </recommendedName>
</protein>
<reference evidence="5" key="1">
    <citation type="submission" date="2020-07" db="EMBL/GenBank/DDBJ databases">
        <title>Draft Genome Sequence of a Deep-Sea Yeast, Naganishia (Cryptococcus) liquefaciens strain N6.</title>
        <authorList>
            <person name="Han Y.W."/>
            <person name="Kajitani R."/>
            <person name="Morimoto H."/>
            <person name="Parhat M."/>
            <person name="Tsubouchi H."/>
            <person name="Bakenova O."/>
            <person name="Ogata M."/>
            <person name="Argunhan B."/>
            <person name="Aoki R."/>
            <person name="Kajiwara S."/>
            <person name="Itoh T."/>
            <person name="Iwasaki H."/>
        </authorList>
    </citation>
    <scope>NUCLEOTIDE SEQUENCE</scope>
    <source>
        <strain evidence="5">N6</strain>
    </source>
</reference>
<organism evidence="5 6">
    <name type="scientific">Naganishia liquefaciens</name>
    <dbReference type="NCBI Taxonomy" id="104408"/>
    <lineage>
        <taxon>Eukaryota</taxon>
        <taxon>Fungi</taxon>
        <taxon>Dikarya</taxon>
        <taxon>Basidiomycota</taxon>
        <taxon>Agaricomycotina</taxon>
        <taxon>Tremellomycetes</taxon>
        <taxon>Filobasidiales</taxon>
        <taxon>Filobasidiaceae</taxon>
        <taxon>Naganishia</taxon>
    </lineage>
</organism>
<evidence type="ECO:0000313" key="6">
    <source>
        <dbReference type="Proteomes" id="UP000620104"/>
    </source>
</evidence>
<dbReference type="OrthoDB" id="2432613at2759"/>
<evidence type="ECO:0000256" key="2">
    <source>
        <dbReference type="SAM" id="MobiDB-lite"/>
    </source>
</evidence>
<evidence type="ECO:0000256" key="3">
    <source>
        <dbReference type="SAM" id="SignalP"/>
    </source>
</evidence>
<dbReference type="AlphaFoldDB" id="A0A8H3TPC7"/>
<dbReference type="PANTHER" id="PTHR28154">
    <property type="entry name" value="CELL WALL SYNTHESIS PROTEIN KNH1-RELATED"/>
    <property type="match status" value="1"/>
</dbReference>
<feature type="compositionally biased region" description="Low complexity" evidence="2">
    <location>
        <begin position="154"/>
        <end position="173"/>
    </location>
</feature>
<sequence>MTASAFNRLHALLLASLTLASSALAGVYITNPVANTTAKPGELLMIRWVDDGTTPHLASIGPSQIALYTGSATQQTLLQQLAANIDVSTANSVDAWIDANVGPSGEYYFIRITSNSLKDAAQPQYPYQSYSARFTLNNMTGDFNASVWQQLTAPPSAPSTAEASSARASSTASQSQNVESGVEATPAVTSGLTSGARVDEAAATTAAATTGTNITSGIAGTVATNVGAFVVHPVTLLTAPPSGILCQ</sequence>
<dbReference type="GO" id="GO:0006078">
    <property type="term" value="P:(1-&gt;6)-beta-D-glucan biosynthetic process"/>
    <property type="evidence" value="ECO:0007669"/>
    <property type="project" value="InterPro"/>
</dbReference>
<evidence type="ECO:0000256" key="1">
    <source>
        <dbReference type="ARBA" id="ARBA00022729"/>
    </source>
</evidence>
<keyword evidence="6" id="KW-1185">Reference proteome</keyword>
<dbReference type="EMBL" id="BLZA01000005">
    <property type="protein sequence ID" value="GHJ83884.1"/>
    <property type="molecule type" value="Genomic_DNA"/>
</dbReference>
<feature type="chain" id="PRO_5034003342" description="Yeast cell wall synthesis Kre9/Knh1-like N-terminal domain-containing protein" evidence="3">
    <location>
        <begin position="26"/>
        <end position="247"/>
    </location>
</feature>
<feature type="region of interest" description="Disordered" evidence="2">
    <location>
        <begin position="154"/>
        <end position="193"/>
    </location>
</feature>
<accession>A0A8H3TPC7</accession>
<comment type="caution">
    <text evidence="5">The sequence shown here is derived from an EMBL/GenBank/DDBJ whole genome shotgun (WGS) entry which is preliminary data.</text>
</comment>
<dbReference type="PANTHER" id="PTHR28154:SF1">
    <property type="entry name" value="CELL WALL SYNTHESIS PROTEIN KNH1-RELATED"/>
    <property type="match status" value="1"/>
</dbReference>
<keyword evidence="1 3" id="KW-0732">Signal</keyword>